<dbReference type="GO" id="GO:0004252">
    <property type="term" value="F:serine-type endopeptidase activity"/>
    <property type="evidence" value="ECO:0007669"/>
    <property type="project" value="InterPro"/>
</dbReference>
<dbReference type="EnsemblBacteria" id="ABL78785">
    <property type="protein sequence ID" value="ABL78785"/>
    <property type="gene ID" value="Tpen_1388"/>
</dbReference>
<gene>
    <name evidence="8" type="ordered locus">Tpen_1388</name>
</gene>
<evidence type="ECO:0000256" key="2">
    <source>
        <dbReference type="ARBA" id="ARBA00022670"/>
    </source>
</evidence>
<dbReference type="InterPro" id="IPR015500">
    <property type="entry name" value="Peptidase_S8_subtilisin-rel"/>
</dbReference>
<dbReference type="SUPFAM" id="SSF52743">
    <property type="entry name" value="Subtilisin-like"/>
    <property type="match status" value="1"/>
</dbReference>
<evidence type="ECO:0000313" key="8">
    <source>
        <dbReference type="EMBL" id="ABL78785.1"/>
    </source>
</evidence>
<dbReference type="Gene3D" id="3.40.50.200">
    <property type="entry name" value="Peptidase S8/S53 domain"/>
    <property type="match status" value="1"/>
</dbReference>
<comment type="similarity">
    <text evidence="1 6">Belongs to the peptidase S8 family.</text>
</comment>
<dbReference type="Pfam" id="PF00082">
    <property type="entry name" value="Peptidase_S8"/>
    <property type="match status" value="1"/>
</dbReference>
<dbReference type="Gene3D" id="3.30.70.80">
    <property type="entry name" value="Peptidase S8 propeptide/proteinase inhibitor I9"/>
    <property type="match status" value="1"/>
</dbReference>
<evidence type="ECO:0000256" key="5">
    <source>
        <dbReference type="ARBA" id="ARBA00022825"/>
    </source>
</evidence>
<dbReference type="InterPro" id="IPR050131">
    <property type="entry name" value="Peptidase_S8_subtilisin-like"/>
</dbReference>
<dbReference type="InterPro" id="IPR037045">
    <property type="entry name" value="S8pro/Inhibitor_I9_sf"/>
</dbReference>
<dbReference type="PROSITE" id="PS00136">
    <property type="entry name" value="SUBTILASE_ASP"/>
    <property type="match status" value="1"/>
</dbReference>
<evidence type="ECO:0000256" key="3">
    <source>
        <dbReference type="ARBA" id="ARBA00022723"/>
    </source>
</evidence>
<dbReference type="PANTHER" id="PTHR43806">
    <property type="entry name" value="PEPTIDASE S8"/>
    <property type="match status" value="1"/>
</dbReference>
<evidence type="ECO:0000259" key="7">
    <source>
        <dbReference type="Pfam" id="PF00082"/>
    </source>
</evidence>
<dbReference type="InterPro" id="IPR023827">
    <property type="entry name" value="Peptidase_S8_Asp-AS"/>
</dbReference>
<dbReference type="PANTHER" id="PTHR43806:SF11">
    <property type="entry name" value="CEREVISIN-RELATED"/>
    <property type="match status" value="1"/>
</dbReference>
<dbReference type="PROSITE" id="PS00137">
    <property type="entry name" value="SUBTILASE_HIS"/>
    <property type="match status" value="1"/>
</dbReference>
<dbReference type="STRING" id="368408.Tpen_1388"/>
<dbReference type="Proteomes" id="UP000000641">
    <property type="component" value="Chromosome"/>
</dbReference>
<dbReference type="CDD" id="cd07477">
    <property type="entry name" value="Peptidases_S8_Subtilisin_subset"/>
    <property type="match status" value="1"/>
</dbReference>
<proteinExistence type="inferred from homology"/>
<keyword evidence="4 6" id="KW-0378">Hydrolase</keyword>
<dbReference type="eggNOG" id="arCOG00702">
    <property type="taxonomic scope" value="Archaea"/>
</dbReference>
<dbReference type="InterPro" id="IPR000209">
    <property type="entry name" value="Peptidase_S8/S53_dom"/>
</dbReference>
<dbReference type="KEGG" id="tpe:Tpen_1388"/>
<evidence type="ECO:0000313" key="9">
    <source>
        <dbReference type="Proteomes" id="UP000000641"/>
    </source>
</evidence>
<keyword evidence="9" id="KW-1185">Reference proteome</keyword>
<dbReference type="AlphaFoldDB" id="A1S005"/>
<evidence type="ECO:0000256" key="1">
    <source>
        <dbReference type="ARBA" id="ARBA00011073"/>
    </source>
</evidence>
<reference evidence="9" key="1">
    <citation type="journal article" date="2008" name="J. Bacteriol.">
        <title>Genome sequence of Thermofilum pendens reveals an exceptional loss of biosynthetic pathways without genome reduction.</title>
        <authorList>
            <person name="Anderson I."/>
            <person name="Rodriguez J."/>
            <person name="Susanti D."/>
            <person name="Porat I."/>
            <person name="Reich C."/>
            <person name="Ulrich L.E."/>
            <person name="Elkins J.G."/>
            <person name="Mavromatis K."/>
            <person name="Lykidis A."/>
            <person name="Kim E."/>
            <person name="Thompson L.S."/>
            <person name="Nolan M."/>
            <person name="Land M."/>
            <person name="Copeland A."/>
            <person name="Lapidus A."/>
            <person name="Lucas S."/>
            <person name="Detter C."/>
            <person name="Zhulin I.B."/>
            <person name="Olsen G.J."/>
            <person name="Whitman W."/>
            <person name="Mukhopadhyay B."/>
            <person name="Bristow J."/>
            <person name="Kyrpides N."/>
        </authorList>
    </citation>
    <scope>NUCLEOTIDE SEQUENCE [LARGE SCALE GENOMIC DNA]</scope>
    <source>
        <strain evidence="9">DSM 2475 / Hrk 5</strain>
    </source>
</reference>
<dbReference type="PROSITE" id="PS51892">
    <property type="entry name" value="SUBTILASE"/>
    <property type="match status" value="1"/>
</dbReference>
<dbReference type="EMBL" id="CP000505">
    <property type="protein sequence ID" value="ABL78785.1"/>
    <property type="molecule type" value="Genomic_DNA"/>
</dbReference>
<feature type="domain" description="Peptidase S8/S53" evidence="7">
    <location>
        <begin position="160"/>
        <end position="429"/>
    </location>
</feature>
<dbReference type="InterPro" id="IPR022398">
    <property type="entry name" value="Peptidase_S8_His-AS"/>
</dbReference>
<name>A1S005_THEPD</name>
<evidence type="ECO:0000256" key="4">
    <source>
        <dbReference type="ARBA" id="ARBA00022801"/>
    </source>
</evidence>
<sequence length="444" mass="46736">MHFLDVRLGRLFELSRLYVYTYIKLLYSNWKAPPMRKAVLVLLVLVLLIPVLQVTTAPATNKVRVVVGYENEGALAAVEGLPGAEKVKVLREIKAAVFYLPPEAIEKAKGIKGVRYVEEDKVAVALELSSYPDVLWDVKMINASKVWDKYYPVYGWKALGRGVVVAVLDTGIDYTHPELKGKVVWCANTVGVKTYTGTKLSNCADRNGHGTHVAGTIASAINGVGNAGVAPNVTLYAVKVLNDAGSGTYSDIAEGIIIAVKGPDGVAGTSDDAKILSMSLGGSSDSQVLYDAVKWAYSNGAVLVAAAGNSGDGDPTTDNVAYPARYSEVIAVAAVDSNANVPTWSSDGPEVDVAAPGVNVYSTYKNGGYATLSGTSMATPHVSATVALIQALRLAAGKQPLTPSQVYDVLTKTAKDINSPGFDVFTGYGLVDALAAVDYALSLP</sequence>
<dbReference type="InterPro" id="IPR034202">
    <property type="entry name" value="Subtilisin_Carlsberg-like"/>
</dbReference>
<dbReference type="MEROPS" id="S08.105"/>
<evidence type="ECO:0000256" key="6">
    <source>
        <dbReference type="RuleBase" id="RU003355"/>
    </source>
</evidence>
<organism evidence="8 9">
    <name type="scientific">Thermofilum pendens (strain DSM 2475 / Hrk 5)</name>
    <dbReference type="NCBI Taxonomy" id="368408"/>
    <lineage>
        <taxon>Archaea</taxon>
        <taxon>Thermoproteota</taxon>
        <taxon>Thermoprotei</taxon>
        <taxon>Thermofilales</taxon>
        <taxon>Thermofilaceae</taxon>
        <taxon>Thermofilum</taxon>
    </lineage>
</organism>
<dbReference type="InterPro" id="IPR036852">
    <property type="entry name" value="Peptidase_S8/S53_dom_sf"/>
</dbReference>
<keyword evidence="3" id="KW-0479">Metal-binding</keyword>
<dbReference type="GO" id="GO:0006508">
    <property type="term" value="P:proteolysis"/>
    <property type="evidence" value="ECO:0007669"/>
    <property type="project" value="UniProtKB-KW"/>
</dbReference>
<keyword evidence="2 6" id="KW-0645">Protease</keyword>
<protein>
    <submittedName>
        <fullName evidence="8">Peptidase S8 and S53, subtilisin, kexin, sedolisin</fullName>
    </submittedName>
</protein>
<keyword evidence="5 6" id="KW-0720">Serine protease</keyword>
<accession>A1S005</accession>
<dbReference type="GO" id="GO:0046872">
    <property type="term" value="F:metal ion binding"/>
    <property type="evidence" value="ECO:0007669"/>
    <property type="project" value="UniProtKB-KW"/>
</dbReference>
<dbReference type="PRINTS" id="PR00723">
    <property type="entry name" value="SUBTILISIN"/>
</dbReference>
<dbReference type="PROSITE" id="PS00138">
    <property type="entry name" value="SUBTILASE_SER"/>
    <property type="match status" value="1"/>
</dbReference>
<dbReference type="HOGENOM" id="CLU_011263_15_0_2"/>
<dbReference type="InterPro" id="IPR023828">
    <property type="entry name" value="Peptidase_S8_Ser-AS"/>
</dbReference>